<dbReference type="PROSITE" id="PS50966">
    <property type="entry name" value="ZF_SWIM"/>
    <property type="match status" value="1"/>
</dbReference>
<reference evidence="4" key="1">
    <citation type="submission" date="2020-10" db="EMBL/GenBank/DDBJ databases">
        <authorList>
            <person name="Gilroy R."/>
        </authorList>
    </citation>
    <scope>NUCLEOTIDE SEQUENCE</scope>
    <source>
        <strain evidence="4">ChiBcec16-1751</strain>
    </source>
</reference>
<feature type="compositionally biased region" description="Low complexity" evidence="2">
    <location>
        <begin position="94"/>
        <end position="107"/>
    </location>
</feature>
<evidence type="ECO:0000313" key="5">
    <source>
        <dbReference type="Proteomes" id="UP000886741"/>
    </source>
</evidence>
<evidence type="ECO:0000313" key="4">
    <source>
        <dbReference type="EMBL" id="HIS64065.1"/>
    </source>
</evidence>
<evidence type="ECO:0000256" key="2">
    <source>
        <dbReference type="SAM" id="MobiDB-lite"/>
    </source>
</evidence>
<evidence type="ECO:0000256" key="1">
    <source>
        <dbReference type="PROSITE-ProRule" id="PRU00325"/>
    </source>
</evidence>
<keyword evidence="1" id="KW-0862">Zinc</keyword>
<sequence>MEIPQTLYSALLSADEDYLIALCNKGTVNRAKKDLSAMQPEITQMEGEAVTLTVGDTVCTITVPLGSSTCTCPSSSMCRHRISAILWLKEQAAQESAPPGEPAAPSGEEPPEKVEDEVAALLSAYPTQGLTRQLGERRVSALVQRESAGEGAAIREGSAVTVELPWLSATVRFICPLEHSSCTCHSRSFCVHKAEALLIWQLRHGVVTADSLLAAVRNDTGSRLDRLEICAAVQTTLTDWMRTGLTRLPASSQETAERLAGLCHTSGLPALERAMRRLHGELKSYFARSAAFRTEGLLRRMSAVWRLAAALRKAPEQEALRLAGTFRDEYQPVGSLQLYLLGLQEVNLAGGYAGTVYYFWETQQHRYYAYRDLRPIFYEGRRQPGPIETILWGLPGTLRQSWNCRLKLTGARVSGEGNLSATTQCQGTLLQKSPPGLVLPPSAVEEDFSSLLARSRPGLGELERLAILRPQSGELQEYDRVEQRFSLRLLDGAGRDVWLVVRYREGMQAVLEVLEQLADQWEQNPDLRPVFFGALYRERDRLCLYPIECFTNWEGTP</sequence>
<accession>A0A9D1F8K0</accession>
<evidence type="ECO:0000259" key="3">
    <source>
        <dbReference type="PROSITE" id="PS50966"/>
    </source>
</evidence>
<dbReference type="GO" id="GO:0008270">
    <property type="term" value="F:zinc ion binding"/>
    <property type="evidence" value="ECO:0007669"/>
    <property type="project" value="UniProtKB-KW"/>
</dbReference>
<gene>
    <name evidence="4" type="ORF">IAA83_01675</name>
</gene>
<comment type="caution">
    <text evidence="4">The sequence shown here is derived from an EMBL/GenBank/DDBJ whole genome shotgun (WGS) entry which is preliminary data.</text>
</comment>
<dbReference type="EMBL" id="DVJJ01000031">
    <property type="protein sequence ID" value="HIS64065.1"/>
    <property type="molecule type" value="Genomic_DNA"/>
</dbReference>
<dbReference type="Proteomes" id="UP000886741">
    <property type="component" value="Unassembled WGS sequence"/>
</dbReference>
<feature type="domain" description="SWIM-type" evidence="3">
    <location>
        <begin position="61"/>
        <end position="89"/>
    </location>
</feature>
<dbReference type="AlphaFoldDB" id="A0A9D1F8K0"/>
<reference evidence="4" key="2">
    <citation type="journal article" date="2021" name="PeerJ">
        <title>Extensive microbial diversity within the chicken gut microbiome revealed by metagenomics and culture.</title>
        <authorList>
            <person name="Gilroy R."/>
            <person name="Ravi A."/>
            <person name="Getino M."/>
            <person name="Pursley I."/>
            <person name="Horton D.L."/>
            <person name="Alikhan N.F."/>
            <person name="Baker D."/>
            <person name="Gharbi K."/>
            <person name="Hall N."/>
            <person name="Watson M."/>
            <person name="Adriaenssens E.M."/>
            <person name="Foster-Nyarko E."/>
            <person name="Jarju S."/>
            <person name="Secka A."/>
            <person name="Antonio M."/>
            <person name="Oren A."/>
            <person name="Chaudhuri R.R."/>
            <person name="La Ragione R."/>
            <person name="Hildebrand F."/>
            <person name="Pallen M.J."/>
        </authorList>
    </citation>
    <scope>NUCLEOTIDE SEQUENCE</scope>
    <source>
        <strain evidence="4">ChiBcec16-1751</strain>
    </source>
</reference>
<feature type="region of interest" description="Disordered" evidence="2">
    <location>
        <begin position="94"/>
        <end position="114"/>
    </location>
</feature>
<protein>
    <recommendedName>
        <fullName evidence="3">SWIM-type domain-containing protein</fullName>
    </recommendedName>
</protein>
<name>A0A9D1F8K0_9FIRM</name>
<keyword evidence="1" id="KW-0479">Metal-binding</keyword>
<dbReference type="InterPro" id="IPR007527">
    <property type="entry name" value="Znf_SWIM"/>
</dbReference>
<keyword evidence="1" id="KW-0863">Zinc-finger</keyword>
<organism evidence="4 5">
    <name type="scientific">Candidatus Avoscillospira avistercoris</name>
    <dbReference type="NCBI Taxonomy" id="2840707"/>
    <lineage>
        <taxon>Bacteria</taxon>
        <taxon>Bacillati</taxon>
        <taxon>Bacillota</taxon>
        <taxon>Clostridia</taxon>
        <taxon>Eubacteriales</taxon>
        <taxon>Oscillospiraceae</taxon>
        <taxon>Oscillospiraceae incertae sedis</taxon>
        <taxon>Candidatus Avoscillospira</taxon>
    </lineage>
</organism>
<proteinExistence type="predicted"/>